<accession>A0ABY7FRT3</accession>
<keyword evidence="16" id="KW-1185">Reference proteome</keyword>
<protein>
    <recommendedName>
        <fullName evidence="3">type I protein arginine methyltransferase</fullName>
        <ecNumber evidence="3">2.1.1.319</ecNumber>
    </recommendedName>
</protein>
<evidence type="ECO:0000313" key="15">
    <source>
        <dbReference type="EMBL" id="WAR23421.1"/>
    </source>
</evidence>
<evidence type="ECO:0000259" key="14">
    <source>
        <dbReference type="Pfam" id="PF22528"/>
    </source>
</evidence>
<dbReference type="InterPro" id="IPR055135">
    <property type="entry name" value="PRMT_dom"/>
</dbReference>
<evidence type="ECO:0000256" key="9">
    <source>
        <dbReference type="ARBA" id="ARBA00023015"/>
    </source>
</evidence>
<evidence type="ECO:0000256" key="4">
    <source>
        <dbReference type="ARBA" id="ARBA00022490"/>
    </source>
</evidence>
<evidence type="ECO:0000256" key="1">
    <source>
        <dbReference type="ARBA" id="ARBA00004123"/>
    </source>
</evidence>
<evidence type="ECO:0000256" key="7">
    <source>
        <dbReference type="ARBA" id="ARBA00022691"/>
    </source>
</evidence>
<gene>
    <name evidence="15" type="ORF">MAR_037090</name>
</gene>
<dbReference type="PANTHER" id="PTHR11006">
    <property type="entry name" value="PROTEIN ARGININE N-METHYLTRANSFERASE"/>
    <property type="match status" value="1"/>
</dbReference>
<keyword evidence="10" id="KW-0804">Transcription</keyword>
<dbReference type="Proteomes" id="UP001164746">
    <property type="component" value="Chromosome 13"/>
</dbReference>
<dbReference type="CDD" id="cd02440">
    <property type="entry name" value="AdoMet_MTases"/>
    <property type="match status" value="1"/>
</dbReference>
<evidence type="ECO:0000256" key="13">
    <source>
        <dbReference type="SAM" id="MobiDB-lite"/>
    </source>
</evidence>
<dbReference type="Gene3D" id="3.40.50.150">
    <property type="entry name" value="Vaccinia Virus protein VP39"/>
    <property type="match status" value="1"/>
</dbReference>
<evidence type="ECO:0000256" key="6">
    <source>
        <dbReference type="ARBA" id="ARBA00022679"/>
    </source>
</evidence>
<dbReference type="EMBL" id="CP111024">
    <property type="protein sequence ID" value="WAR23421.1"/>
    <property type="molecule type" value="Genomic_DNA"/>
</dbReference>
<keyword evidence="9" id="KW-0805">Transcription regulation</keyword>
<evidence type="ECO:0000256" key="5">
    <source>
        <dbReference type="ARBA" id="ARBA00022603"/>
    </source>
</evidence>
<dbReference type="EC" id="2.1.1.319" evidence="3"/>
<comment type="catalytic activity">
    <reaction evidence="12">
        <text>L-arginyl-[protein] + 2 S-adenosyl-L-methionine = N(omega),N(omega)-dimethyl-L-arginyl-[protein] + 2 S-adenosyl-L-homocysteine + 2 H(+)</text>
        <dbReference type="Rhea" id="RHEA:48096"/>
        <dbReference type="Rhea" id="RHEA-COMP:10532"/>
        <dbReference type="Rhea" id="RHEA-COMP:11991"/>
        <dbReference type="ChEBI" id="CHEBI:15378"/>
        <dbReference type="ChEBI" id="CHEBI:29965"/>
        <dbReference type="ChEBI" id="CHEBI:57856"/>
        <dbReference type="ChEBI" id="CHEBI:59789"/>
        <dbReference type="ChEBI" id="CHEBI:61897"/>
        <dbReference type="EC" id="2.1.1.319"/>
    </reaction>
</comment>
<sequence>MATTFNNVIVADIDENGHYNAESGVEAKIEMSRQGESVVLCIYKDGKKIKSVILTKEGEYCRLGKQNLVVTTDSQESTILKFDSIHNVKSFQFKLKELQEGLSSIFTERTDEASAVQYFQVVLDVGAGSGILSFFAVQAGARKVYAIEASNMAEYCEDKIIVIPGKVEEVSIPEKVDTIISEPMGYMLFNERMLESFLHAKKWLKPKTDEALYMEQFTKANFWYQESFHGVNLTCLREEAVKEYFKQPIVDTFDIRMCLSKSVKHQVDFLTADETDLHEIAIPLSFNIHQTGLVHGLAFWFDVAFLGTTPVLVKQGQNLTGKCLLRCNKRQSYDVDIELNIPGTSTVSKNTLDLKNPFFRYSGQTPAIQPGTQTQSPSQNYTTGMNGALINGGLGDSNTLHQLAGQTQLPGNYIQISGAPINPGSIPSVLNLSMISSANRTSNVITGSATQYPISSQFMIGDYVTPGNLVPITQSDKS</sequence>
<dbReference type="Gene3D" id="2.70.160.11">
    <property type="entry name" value="Hnrnp arginine n-methyltransferase1"/>
    <property type="match status" value="2"/>
</dbReference>
<keyword evidence="8" id="KW-0156">Chromatin regulator</keyword>
<dbReference type="Pfam" id="PF06325">
    <property type="entry name" value="PrmA"/>
    <property type="match status" value="1"/>
</dbReference>
<evidence type="ECO:0000256" key="10">
    <source>
        <dbReference type="ARBA" id="ARBA00023163"/>
    </source>
</evidence>
<dbReference type="Gene3D" id="2.30.29.30">
    <property type="entry name" value="Pleckstrin-homology domain (PH domain)/Phosphotyrosine-binding domain (PTB)"/>
    <property type="match status" value="1"/>
</dbReference>
<dbReference type="SUPFAM" id="SSF53335">
    <property type="entry name" value="S-adenosyl-L-methionine-dependent methyltransferases"/>
    <property type="match status" value="1"/>
</dbReference>
<keyword evidence="7" id="KW-0949">S-adenosyl-L-methionine</keyword>
<dbReference type="InterPro" id="IPR011993">
    <property type="entry name" value="PH-like_dom_sf"/>
</dbReference>
<feature type="region of interest" description="Disordered" evidence="13">
    <location>
        <begin position="365"/>
        <end position="384"/>
    </location>
</feature>
<dbReference type="Pfam" id="PF22528">
    <property type="entry name" value="PRMT_C"/>
    <property type="match status" value="1"/>
</dbReference>
<evidence type="ECO:0000256" key="3">
    <source>
        <dbReference type="ARBA" id="ARBA00011925"/>
    </source>
</evidence>
<comment type="subcellular location">
    <subcellularLocation>
        <location evidence="2">Cytoplasm</location>
    </subcellularLocation>
    <subcellularLocation>
        <location evidence="1">Nucleus</location>
    </subcellularLocation>
</comment>
<name>A0ABY7FRT3_MYAAR</name>
<keyword evidence="4" id="KW-0963">Cytoplasm</keyword>
<keyword evidence="6" id="KW-0808">Transferase</keyword>
<dbReference type="InterPro" id="IPR025799">
    <property type="entry name" value="Arg_MeTrfase"/>
</dbReference>
<dbReference type="PANTHER" id="PTHR11006:SF10">
    <property type="entry name" value="HISTONE-ARGININE METHYLTRANSFERASE CARMER-RELATED"/>
    <property type="match status" value="1"/>
</dbReference>
<evidence type="ECO:0000256" key="2">
    <source>
        <dbReference type="ARBA" id="ARBA00004496"/>
    </source>
</evidence>
<evidence type="ECO:0000313" key="16">
    <source>
        <dbReference type="Proteomes" id="UP001164746"/>
    </source>
</evidence>
<evidence type="ECO:0000256" key="8">
    <source>
        <dbReference type="ARBA" id="ARBA00022853"/>
    </source>
</evidence>
<evidence type="ECO:0000256" key="12">
    <source>
        <dbReference type="ARBA" id="ARBA00049086"/>
    </source>
</evidence>
<evidence type="ECO:0000256" key="11">
    <source>
        <dbReference type="ARBA" id="ARBA00023242"/>
    </source>
</evidence>
<feature type="domain" description="Protein arginine N-methyltransferase" evidence="14">
    <location>
        <begin position="216"/>
        <end position="306"/>
    </location>
</feature>
<proteinExistence type="predicted"/>
<keyword evidence="5" id="KW-0489">Methyltransferase</keyword>
<keyword evidence="11" id="KW-0539">Nucleus</keyword>
<organism evidence="15 16">
    <name type="scientific">Mya arenaria</name>
    <name type="common">Soft-shell clam</name>
    <dbReference type="NCBI Taxonomy" id="6604"/>
    <lineage>
        <taxon>Eukaryota</taxon>
        <taxon>Metazoa</taxon>
        <taxon>Spiralia</taxon>
        <taxon>Lophotrochozoa</taxon>
        <taxon>Mollusca</taxon>
        <taxon>Bivalvia</taxon>
        <taxon>Autobranchia</taxon>
        <taxon>Heteroconchia</taxon>
        <taxon>Euheterodonta</taxon>
        <taxon>Imparidentia</taxon>
        <taxon>Neoheterodontei</taxon>
        <taxon>Myida</taxon>
        <taxon>Myoidea</taxon>
        <taxon>Myidae</taxon>
        <taxon>Mya</taxon>
    </lineage>
</organism>
<dbReference type="InterPro" id="IPR029063">
    <property type="entry name" value="SAM-dependent_MTases_sf"/>
</dbReference>
<reference evidence="15" key="1">
    <citation type="submission" date="2022-11" db="EMBL/GenBank/DDBJ databases">
        <title>Centuries of genome instability and evolution in soft-shell clam transmissible cancer (bioRxiv).</title>
        <authorList>
            <person name="Hart S.F.M."/>
            <person name="Yonemitsu M.A."/>
            <person name="Giersch R.M."/>
            <person name="Beal B.F."/>
            <person name="Arriagada G."/>
            <person name="Davis B.W."/>
            <person name="Ostrander E.A."/>
            <person name="Goff S.P."/>
            <person name="Metzger M.J."/>
        </authorList>
    </citation>
    <scope>NUCLEOTIDE SEQUENCE</scope>
    <source>
        <strain evidence="15">MELC-2E11</strain>
        <tissue evidence="15">Siphon/mantle</tissue>
    </source>
</reference>